<dbReference type="InterPro" id="IPR049704">
    <property type="entry name" value="Aminotrans_3_PPA_site"/>
</dbReference>
<name>A0A846MRC4_9BACT</name>
<dbReference type="GO" id="GO:0006782">
    <property type="term" value="P:protoporphyrinogen IX biosynthetic process"/>
    <property type="evidence" value="ECO:0007669"/>
    <property type="project" value="UniProtKB-UniRule"/>
</dbReference>
<organism evidence="8 9">
    <name type="scientific">Thermonema lapsum</name>
    <dbReference type="NCBI Taxonomy" id="28195"/>
    <lineage>
        <taxon>Bacteria</taxon>
        <taxon>Pseudomonadati</taxon>
        <taxon>Bacteroidota</taxon>
        <taxon>Cytophagia</taxon>
        <taxon>Cytophagales</taxon>
        <taxon>Thermonemataceae</taxon>
        <taxon>Thermonema</taxon>
    </lineage>
</organism>
<keyword evidence="9" id="KW-1185">Reference proteome</keyword>
<evidence type="ECO:0000256" key="2">
    <source>
        <dbReference type="ARBA" id="ARBA00004819"/>
    </source>
</evidence>
<evidence type="ECO:0000313" key="9">
    <source>
        <dbReference type="Proteomes" id="UP000537126"/>
    </source>
</evidence>
<feature type="modified residue" description="N6-(pyridoxal phosphate)lysine" evidence="7">
    <location>
        <position position="267"/>
    </location>
</feature>
<evidence type="ECO:0000256" key="5">
    <source>
        <dbReference type="ARBA" id="ARBA00023235"/>
    </source>
</evidence>
<dbReference type="EC" id="5.4.3.8" evidence="7"/>
<dbReference type="CDD" id="cd00610">
    <property type="entry name" value="OAT_like"/>
    <property type="match status" value="1"/>
</dbReference>
<evidence type="ECO:0000256" key="4">
    <source>
        <dbReference type="ARBA" id="ARBA00022898"/>
    </source>
</evidence>
<dbReference type="EMBL" id="JAASRN010000002">
    <property type="protein sequence ID" value="NIK74009.1"/>
    <property type="molecule type" value="Genomic_DNA"/>
</dbReference>
<proteinExistence type="inferred from homology"/>
<dbReference type="NCBIfam" id="NF000818">
    <property type="entry name" value="PRK00062.1"/>
    <property type="match status" value="1"/>
</dbReference>
<dbReference type="Gene3D" id="3.90.1150.10">
    <property type="entry name" value="Aspartate Aminotransferase, domain 1"/>
    <property type="match status" value="1"/>
</dbReference>
<evidence type="ECO:0000256" key="3">
    <source>
        <dbReference type="ARBA" id="ARBA00008981"/>
    </source>
</evidence>
<keyword evidence="6 7" id="KW-0627">Porphyrin biosynthesis</keyword>
<comment type="subunit">
    <text evidence="7">Homodimer.</text>
</comment>
<accession>A0A846MRC4</accession>
<dbReference type="NCBIfam" id="TIGR00713">
    <property type="entry name" value="hemL"/>
    <property type="match status" value="1"/>
</dbReference>
<reference evidence="8 9" key="1">
    <citation type="submission" date="2020-03" db="EMBL/GenBank/DDBJ databases">
        <title>Genomic Encyclopedia of Type Strains, Phase IV (KMG-IV): sequencing the most valuable type-strain genomes for metagenomic binning, comparative biology and taxonomic classification.</title>
        <authorList>
            <person name="Goeker M."/>
        </authorList>
    </citation>
    <scope>NUCLEOTIDE SEQUENCE [LARGE SCALE GENOMIC DNA]</scope>
    <source>
        <strain evidence="8 9">DSM 5718</strain>
    </source>
</reference>
<dbReference type="PROSITE" id="PS00600">
    <property type="entry name" value="AA_TRANSFER_CLASS_3"/>
    <property type="match status" value="1"/>
</dbReference>
<dbReference type="HAMAP" id="MF_00375">
    <property type="entry name" value="HemL_aminotrans_3"/>
    <property type="match status" value="1"/>
</dbReference>
<dbReference type="Proteomes" id="UP000537126">
    <property type="component" value="Unassembled WGS sequence"/>
</dbReference>
<dbReference type="FunFam" id="3.40.640.10:FF:000021">
    <property type="entry name" value="Glutamate-1-semialdehyde 2,1-aminomutase"/>
    <property type="match status" value="1"/>
</dbReference>
<keyword evidence="7" id="KW-0963">Cytoplasm</keyword>
<evidence type="ECO:0000256" key="7">
    <source>
        <dbReference type="HAMAP-Rule" id="MF_00375"/>
    </source>
</evidence>
<dbReference type="AlphaFoldDB" id="A0A846MRC4"/>
<dbReference type="PANTHER" id="PTHR43713">
    <property type="entry name" value="GLUTAMATE-1-SEMIALDEHYDE 2,1-AMINOMUTASE"/>
    <property type="match status" value="1"/>
</dbReference>
<dbReference type="GO" id="GO:0042286">
    <property type="term" value="F:glutamate-1-semialdehyde 2,1-aminomutase activity"/>
    <property type="evidence" value="ECO:0007669"/>
    <property type="project" value="UniProtKB-UniRule"/>
</dbReference>
<gene>
    <name evidence="7" type="primary">hemL</name>
    <name evidence="8" type="ORF">FHS56_001522</name>
</gene>
<dbReference type="Gene3D" id="3.40.640.10">
    <property type="entry name" value="Type I PLP-dependent aspartate aminotransferase-like (Major domain)"/>
    <property type="match status" value="1"/>
</dbReference>
<comment type="similarity">
    <text evidence="3 7">Belongs to the class-III pyridoxal-phosphate-dependent aminotransferase family. HemL subfamily.</text>
</comment>
<comment type="catalytic activity">
    <reaction evidence="7">
        <text>(S)-4-amino-5-oxopentanoate = 5-aminolevulinate</text>
        <dbReference type="Rhea" id="RHEA:14265"/>
        <dbReference type="ChEBI" id="CHEBI:57501"/>
        <dbReference type="ChEBI" id="CHEBI:356416"/>
        <dbReference type="EC" id="5.4.3.8"/>
    </reaction>
</comment>
<evidence type="ECO:0000256" key="6">
    <source>
        <dbReference type="ARBA" id="ARBA00023244"/>
    </source>
</evidence>
<keyword evidence="4 7" id="KW-0663">Pyridoxal phosphate</keyword>
<dbReference type="InterPro" id="IPR015424">
    <property type="entry name" value="PyrdxlP-dep_Trfase"/>
</dbReference>
<dbReference type="GO" id="GO:0008483">
    <property type="term" value="F:transaminase activity"/>
    <property type="evidence" value="ECO:0007669"/>
    <property type="project" value="InterPro"/>
</dbReference>
<evidence type="ECO:0000313" key="8">
    <source>
        <dbReference type="EMBL" id="NIK74009.1"/>
    </source>
</evidence>
<dbReference type="GO" id="GO:0030170">
    <property type="term" value="F:pyridoxal phosphate binding"/>
    <property type="evidence" value="ECO:0007669"/>
    <property type="project" value="InterPro"/>
</dbReference>
<keyword evidence="5 7" id="KW-0413">Isomerase</keyword>
<dbReference type="RefSeq" id="WP_166919274.1">
    <property type="nucleotide sequence ID" value="NZ_JAASRN010000002.1"/>
</dbReference>
<dbReference type="InterPro" id="IPR005814">
    <property type="entry name" value="Aminotrans_3"/>
</dbReference>
<evidence type="ECO:0000256" key="1">
    <source>
        <dbReference type="ARBA" id="ARBA00001933"/>
    </source>
</evidence>
<dbReference type="InterPro" id="IPR015421">
    <property type="entry name" value="PyrdxlP-dep_Trfase_major"/>
</dbReference>
<dbReference type="GO" id="GO:0005737">
    <property type="term" value="C:cytoplasm"/>
    <property type="evidence" value="ECO:0007669"/>
    <property type="project" value="UniProtKB-SubCell"/>
</dbReference>
<dbReference type="UniPathway" id="UPA00251">
    <property type="reaction ID" value="UER00317"/>
</dbReference>
<comment type="caution">
    <text evidence="8">The sequence shown here is derived from an EMBL/GenBank/DDBJ whole genome shotgun (WGS) entry which is preliminary data.</text>
</comment>
<dbReference type="PANTHER" id="PTHR43713:SF3">
    <property type="entry name" value="GLUTAMATE-1-SEMIALDEHYDE 2,1-AMINOMUTASE 1, CHLOROPLASTIC-RELATED"/>
    <property type="match status" value="1"/>
</dbReference>
<dbReference type="Pfam" id="PF00202">
    <property type="entry name" value="Aminotran_3"/>
    <property type="match status" value="1"/>
</dbReference>
<dbReference type="SUPFAM" id="SSF53383">
    <property type="entry name" value="PLP-dependent transferases"/>
    <property type="match status" value="1"/>
</dbReference>
<dbReference type="InterPro" id="IPR004639">
    <property type="entry name" value="4pyrrol_synth_GluAld_NH2Trfase"/>
</dbReference>
<sequence>MNTDKSVILFERAKKVIPGGVNSPVRAFQAVGGQPLFIKKAEGAYLYDEDGNRYIDCINSWGPMILGHAYAPVLEAIQRAAADSPSFGAPTRLEVEMAELIVSMVPSVEMVRMVNSGTEATMSAIRLARGYTGRHKIIKFEGCYHGHGDSFLIAAGSGAATTGAPNSPGVTPGTAQDTLIAPYNDLQAVEALIAQYPEQIAAIIVEPVAGNMGCVLPKPGYLQGLRDLCDKHGIVLIFDEVMTGFRLAPGGAQERFGVFPDLTTLGKIIGGGMPVGAYGGKREIMEKVSPSGKVYQAGTLSGNPVAMAAGLAILRELRENSAIYARLESIGDKLYKGMKGELEKRGLHYTMNKIGSMLNVFFTEQTVYDFTTAKSCDLQLFAKYFQAMLRRGVYLAPSQFESWFCSAALSEEDIQHIIQAHADALDEIINQKA</sequence>
<protein>
    <recommendedName>
        <fullName evidence="7">Glutamate-1-semialdehyde 2,1-aminomutase</fullName>
        <shortName evidence="7">GSA</shortName>
        <ecNumber evidence="7">5.4.3.8</ecNumber>
    </recommendedName>
    <alternativeName>
        <fullName evidence="7">Glutamate-1-semialdehyde aminotransferase</fullName>
        <shortName evidence="7">GSA-AT</shortName>
    </alternativeName>
</protein>
<comment type="subcellular location">
    <subcellularLocation>
        <location evidence="7">Cytoplasm</location>
    </subcellularLocation>
</comment>
<dbReference type="InterPro" id="IPR015422">
    <property type="entry name" value="PyrdxlP-dep_Trfase_small"/>
</dbReference>
<comment type="cofactor">
    <cofactor evidence="1 7">
        <name>pyridoxal 5'-phosphate</name>
        <dbReference type="ChEBI" id="CHEBI:597326"/>
    </cofactor>
</comment>
<comment type="pathway">
    <text evidence="2">Porphyrin-containing compound metabolism; protoporphyrin-IX biosynthesis; 5-aminolevulinate from L-glutamyl-tRNA(Glu): step 2/2.</text>
</comment>